<evidence type="ECO:0000313" key="3">
    <source>
        <dbReference type="Proteomes" id="UP000025227"/>
    </source>
</evidence>
<keyword evidence="3" id="KW-1185">Reference proteome</keyword>
<keyword evidence="2" id="KW-1133">Transmembrane helix</keyword>
<feature type="transmembrane region" description="Helical" evidence="2">
    <location>
        <begin position="132"/>
        <end position="153"/>
    </location>
</feature>
<feature type="transmembrane region" description="Helical" evidence="2">
    <location>
        <begin position="100"/>
        <end position="120"/>
    </location>
</feature>
<proteinExistence type="predicted"/>
<dbReference type="AlphaFoldDB" id="A0A7I4YNB8"/>
<sequence>MPSFKRIPNMIPMDGNHSSQQERHYAQPGAMHTEATHPDGVSPADMPESMDSLQRRESRLSFESDEISEIKNCAEEGWSQNSEAQCYQSTSVGISSALSAFYSLFLTISAVVLELSHVLSEEEEREVTIKDMIFGMYMYGVSILFFFYMYIVLLLNPQWYWAVNVLQMPSTSLIVLLAVIVCGNIAASTNSKQTKDTPEVQEMGKCEGRQDRPECPVHIENGFCSREGITEEQKWTYCPVGCGLCNKTKRLH</sequence>
<evidence type="ECO:0000256" key="2">
    <source>
        <dbReference type="SAM" id="Phobius"/>
    </source>
</evidence>
<feature type="transmembrane region" description="Helical" evidence="2">
    <location>
        <begin position="159"/>
        <end position="187"/>
    </location>
</feature>
<keyword evidence="2" id="KW-0472">Membrane</keyword>
<accession>A0A7I4YNB8</accession>
<dbReference type="Proteomes" id="UP000025227">
    <property type="component" value="Unplaced"/>
</dbReference>
<reference evidence="4" key="1">
    <citation type="submission" date="2020-12" db="UniProtKB">
        <authorList>
            <consortium name="WormBaseParasite"/>
        </authorList>
    </citation>
    <scope>IDENTIFICATION</scope>
    <source>
        <strain evidence="4">MHco3</strain>
    </source>
</reference>
<evidence type="ECO:0000256" key="1">
    <source>
        <dbReference type="SAM" id="MobiDB-lite"/>
    </source>
</evidence>
<dbReference type="OrthoDB" id="6429739at2759"/>
<name>A0A7I4YNB8_HAECO</name>
<evidence type="ECO:0000313" key="4">
    <source>
        <dbReference type="WBParaSite" id="HCON_00119510-00002"/>
    </source>
</evidence>
<protein>
    <submittedName>
        <fullName evidence="4">Otopetrin-2</fullName>
    </submittedName>
</protein>
<feature type="region of interest" description="Disordered" evidence="1">
    <location>
        <begin position="1"/>
        <end position="57"/>
    </location>
</feature>
<organism evidence="3 4">
    <name type="scientific">Haemonchus contortus</name>
    <name type="common">Barber pole worm</name>
    <dbReference type="NCBI Taxonomy" id="6289"/>
    <lineage>
        <taxon>Eukaryota</taxon>
        <taxon>Metazoa</taxon>
        <taxon>Ecdysozoa</taxon>
        <taxon>Nematoda</taxon>
        <taxon>Chromadorea</taxon>
        <taxon>Rhabditida</taxon>
        <taxon>Rhabditina</taxon>
        <taxon>Rhabditomorpha</taxon>
        <taxon>Strongyloidea</taxon>
        <taxon>Trichostrongylidae</taxon>
        <taxon>Haemonchus</taxon>
    </lineage>
</organism>
<dbReference type="WBParaSite" id="HCON_00119510-00002">
    <property type="protein sequence ID" value="HCON_00119510-00002"/>
    <property type="gene ID" value="HCON_00119510"/>
</dbReference>
<keyword evidence="2" id="KW-0812">Transmembrane</keyword>